<dbReference type="EMBL" id="RWGY01000004">
    <property type="protein sequence ID" value="TVU46635.1"/>
    <property type="molecule type" value="Genomic_DNA"/>
</dbReference>
<dbReference type="GO" id="GO:0005524">
    <property type="term" value="F:ATP binding"/>
    <property type="evidence" value="ECO:0007669"/>
    <property type="project" value="UniProtKB-KW"/>
</dbReference>
<keyword evidence="1" id="KW-0547">Nucleotide-binding</keyword>
<dbReference type="PANTHER" id="PTHR11638:SF18">
    <property type="entry name" value="HEAT SHOCK PROTEIN 104"/>
    <property type="match status" value="1"/>
</dbReference>
<evidence type="ECO:0000313" key="4">
    <source>
        <dbReference type="Proteomes" id="UP000324897"/>
    </source>
</evidence>
<dbReference type="Gramene" id="TVU46635">
    <property type="protein sequence ID" value="TVU46635"/>
    <property type="gene ID" value="EJB05_06182"/>
</dbReference>
<evidence type="ECO:0000256" key="2">
    <source>
        <dbReference type="ARBA" id="ARBA00022840"/>
    </source>
</evidence>
<dbReference type="InterPro" id="IPR050130">
    <property type="entry name" value="ClpA_ClpB"/>
</dbReference>
<reference evidence="3 4" key="1">
    <citation type="journal article" date="2019" name="Sci. Rep.">
        <title>A high-quality genome of Eragrostis curvula grass provides insights into Poaceae evolution and supports new strategies to enhance forage quality.</title>
        <authorList>
            <person name="Carballo J."/>
            <person name="Santos B.A.C.M."/>
            <person name="Zappacosta D."/>
            <person name="Garbus I."/>
            <person name="Selva J.P."/>
            <person name="Gallo C.A."/>
            <person name="Diaz A."/>
            <person name="Albertini E."/>
            <person name="Caccamo M."/>
            <person name="Echenique V."/>
        </authorList>
    </citation>
    <scope>NUCLEOTIDE SEQUENCE [LARGE SCALE GENOMIC DNA]</scope>
    <source>
        <strain evidence="4">cv. Victoria</strain>
        <tissue evidence="3">Leaf</tissue>
    </source>
</reference>
<dbReference type="GO" id="GO:0016887">
    <property type="term" value="F:ATP hydrolysis activity"/>
    <property type="evidence" value="ECO:0007669"/>
    <property type="project" value="TreeGrafter"/>
</dbReference>
<dbReference type="InterPro" id="IPR027417">
    <property type="entry name" value="P-loop_NTPase"/>
</dbReference>
<dbReference type="Gene3D" id="3.40.50.300">
    <property type="entry name" value="P-loop containing nucleotide triphosphate hydrolases"/>
    <property type="match status" value="1"/>
</dbReference>
<dbReference type="AlphaFoldDB" id="A0A5J9WFA7"/>
<feature type="non-terminal residue" evidence="3">
    <location>
        <position position="1"/>
    </location>
</feature>
<accession>A0A5J9WFA7</accession>
<sequence>MEGVLPKDGDGSIIGPEDIAQVVSTWTAIPATRLGRDERTRLLELPERLHQCVVADTVLRSRSGLASPNRPSGSFLFLICVEYVCESSVARLIGSAP</sequence>
<comment type="caution">
    <text evidence="3">The sequence shown here is derived from an EMBL/GenBank/DDBJ whole genome shotgun (WGS) entry which is preliminary data.</text>
</comment>
<keyword evidence="4" id="KW-1185">Reference proteome</keyword>
<evidence type="ECO:0000256" key="1">
    <source>
        <dbReference type="ARBA" id="ARBA00022741"/>
    </source>
</evidence>
<gene>
    <name evidence="3" type="ORF">EJB05_06182</name>
</gene>
<dbReference type="PANTHER" id="PTHR11638">
    <property type="entry name" value="ATP-DEPENDENT CLP PROTEASE"/>
    <property type="match status" value="1"/>
</dbReference>
<keyword evidence="2" id="KW-0067">ATP-binding</keyword>
<dbReference type="Proteomes" id="UP000324897">
    <property type="component" value="Chromosome 5"/>
</dbReference>
<dbReference type="GO" id="GO:0005737">
    <property type="term" value="C:cytoplasm"/>
    <property type="evidence" value="ECO:0007669"/>
    <property type="project" value="TreeGrafter"/>
</dbReference>
<organism evidence="3 4">
    <name type="scientific">Eragrostis curvula</name>
    <name type="common">weeping love grass</name>
    <dbReference type="NCBI Taxonomy" id="38414"/>
    <lineage>
        <taxon>Eukaryota</taxon>
        <taxon>Viridiplantae</taxon>
        <taxon>Streptophyta</taxon>
        <taxon>Embryophyta</taxon>
        <taxon>Tracheophyta</taxon>
        <taxon>Spermatophyta</taxon>
        <taxon>Magnoliopsida</taxon>
        <taxon>Liliopsida</taxon>
        <taxon>Poales</taxon>
        <taxon>Poaceae</taxon>
        <taxon>PACMAD clade</taxon>
        <taxon>Chloridoideae</taxon>
        <taxon>Eragrostideae</taxon>
        <taxon>Eragrostidinae</taxon>
        <taxon>Eragrostis</taxon>
    </lineage>
</organism>
<proteinExistence type="predicted"/>
<protein>
    <submittedName>
        <fullName evidence="3">Uncharacterized protein</fullName>
    </submittedName>
</protein>
<name>A0A5J9WFA7_9POAL</name>
<evidence type="ECO:0000313" key="3">
    <source>
        <dbReference type="EMBL" id="TVU46635.1"/>
    </source>
</evidence>
<dbReference type="GO" id="GO:0034605">
    <property type="term" value="P:cellular response to heat"/>
    <property type="evidence" value="ECO:0007669"/>
    <property type="project" value="TreeGrafter"/>
</dbReference>